<dbReference type="Pfam" id="PF11951">
    <property type="entry name" value="Fungal_trans_2"/>
    <property type="match status" value="1"/>
</dbReference>
<gene>
    <name evidence="1" type="ORF">A1O5_00767</name>
</gene>
<evidence type="ECO:0008006" key="3">
    <source>
        <dbReference type="Google" id="ProtNLM"/>
    </source>
</evidence>
<dbReference type="Proteomes" id="UP000019471">
    <property type="component" value="Unassembled WGS sequence"/>
</dbReference>
<keyword evidence="2" id="KW-1185">Reference proteome</keyword>
<reference evidence="1 2" key="1">
    <citation type="submission" date="2013-03" db="EMBL/GenBank/DDBJ databases">
        <title>The Genome Sequence of Cladophialophora psammophila CBS 110553.</title>
        <authorList>
            <consortium name="The Broad Institute Genomics Platform"/>
            <person name="Cuomo C."/>
            <person name="de Hoog S."/>
            <person name="Gorbushina A."/>
            <person name="Walker B."/>
            <person name="Young S.K."/>
            <person name="Zeng Q."/>
            <person name="Gargeya S."/>
            <person name="Fitzgerald M."/>
            <person name="Haas B."/>
            <person name="Abouelleil A."/>
            <person name="Allen A.W."/>
            <person name="Alvarado L."/>
            <person name="Arachchi H.M."/>
            <person name="Berlin A.M."/>
            <person name="Chapman S.B."/>
            <person name="Gainer-Dewar J."/>
            <person name="Goldberg J."/>
            <person name="Griggs A."/>
            <person name="Gujja S."/>
            <person name="Hansen M."/>
            <person name="Howarth C."/>
            <person name="Imamovic A."/>
            <person name="Ireland A."/>
            <person name="Larimer J."/>
            <person name="McCowan C."/>
            <person name="Murphy C."/>
            <person name="Pearson M."/>
            <person name="Poon T.W."/>
            <person name="Priest M."/>
            <person name="Roberts A."/>
            <person name="Saif S."/>
            <person name="Shea T."/>
            <person name="Sisk P."/>
            <person name="Sykes S."/>
            <person name="Wortman J."/>
            <person name="Nusbaum C."/>
            <person name="Birren B."/>
        </authorList>
    </citation>
    <scope>NUCLEOTIDE SEQUENCE [LARGE SCALE GENOMIC DNA]</scope>
    <source>
        <strain evidence="1 2">CBS 110553</strain>
    </source>
</reference>
<name>W9Y193_9EURO</name>
<dbReference type="STRING" id="1182543.W9Y193"/>
<sequence>MKTPSRNAKLAREWNSCRATDFIHEGQESQVQNVELSSTQTDSSTSSFKHGKGDVVLSPSNPDVWSCFDAFSSFDLSFDTTCASPLANIPPGPTPSASDERIDGGSLSMSFAPSLEDQATSFFFHHYVLKELASPYNHLASLPIVSGQSSGIKVLSGMVISIGAAGISNLRDDPDLMHAAEKIYSSTIQRLQTLLRDQSRIQKNQTMILVLLLALYETVTCSTPQSIRTWSRHVRGATALLSIKRQDTLHPTAVQDVHMHLRLQIIIDCLQRRISIPHIVADWTLLGGNEAIRQAVSIDSELETWLVYTLITCAFNEVFDFEHPDDVFFGCYHVYSETRVALLWNHYRTLRMLTNEIILDAFYSSEVGSAWYQQRQRLVSEQLLKKLTTDICASVPPLLGYPDGSSAARVMIGTLLLWPLYACAAQNYASPKTREWVIIQFERIGGAMGIRLATLLGRALRARGNDTAWSVIDAEKRRKTVIQEIEENW</sequence>
<accession>W9Y193</accession>
<dbReference type="OrthoDB" id="5429770at2759"/>
<organism evidence="1 2">
    <name type="scientific">Cladophialophora psammophila CBS 110553</name>
    <dbReference type="NCBI Taxonomy" id="1182543"/>
    <lineage>
        <taxon>Eukaryota</taxon>
        <taxon>Fungi</taxon>
        <taxon>Dikarya</taxon>
        <taxon>Ascomycota</taxon>
        <taxon>Pezizomycotina</taxon>
        <taxon>Eurotiomycetes</taxon>
        <taxon>Chaetothyriomycetidae</taxon>
        <taxon>Chaetothyriales</taxon>
        <taxon>Herpotrichiellaceae</taxon>
        <taxon>Cladophialophora</taxon>
    </lineage>
</organism>
<dbReference type="PANTHER" id="PTHR38791">
    <property type="entry name" value="ZN(II)2CYS6 TRANSCRIPTION FACTOR (EUROFUNG)-RELATED-RELATED"/>
    <property type="match status" value="1"/>
</dbReference>
<dbReference type="InterPro" id="IPR053175">
    <property type="entry name" value="DHMBA_Reg_Transcription_Factor"/>
</dbReference>
<dbReference type="RefSeq" id="XP_007739576.1">
    <property type="nucleotide sequence ID" value="XM_007741386.1"/>
</dbReference>
<comment type="caution">
    <text evidence="1">The sequence shown here is derived from an EMBL/GenBank/DDBJ whole genome shotgun (WGS) entry which is preliminary data.</text>
</comment>
<dbReference type="InterPro" id="IPR021858">
    <property type="entry name" value="Fun_TF"/>
</dbReference>
<proteinExistence type="predicted"/>
<dbReference type="eggNOG" id="ENOG502SNKW">
    <property type="taxonomic scope" value="Eukaryota"/>
</dbReference>
<evidence type="ECO:0000313" key="1">
    <source>
        <dbReference type="EMBL" id="EXJ76259.1"/>
    </source>
</evidence>
<dbReference type="AlphaFoldDB" id="W9Y193"/>
<evidence type="ECO:0000313" key="2">
    <source>
        <dbReference type="Proteomes" id="UP000019471"/>
    </source>
</evidence>
<dbReference type="GeneID" id="19185503"/>
<dbReference type="EMBL" id="AMGX01000001">
    <property type="protein sequence ID" value="EXJ76259.1"/>
    <property type="molecule type" value="Genomic_DNA"/>
</dbReference>
<dbReference type="HOGENOM" id="CLU_013866_5_1_1"/>
<protein>
    <recommendedName>
        <fullName evidence="3">Transcription factor domain-containing protein</fullName>
    </recommendedName>
</protein>